<feature type="signal peptide" evidence="1">
    <location>
        <begin position="1"/>
        <end position="18"/>
    </location>
</feature>
<reference evidence="2" key="4">
    <citation type="submission" date="2025-09" db="UniProtKB">
        <authorList>
            <consortium name="Ensembl"/>
        </authorList>
    </citation>
    <scope>IDENTIFICATION</scope>
    <source>
        <strain evidence="2">17573</strain>
    </source>
</reference>
<evidence type="ECO:0000313" key="3">
    <source>
        <dbReference type="Proteomes" id="UP000006718"/>
    </source>
</evidence>
<dbReference type="PANTHER" id="PTHR46254">
    <property type="entry name" value="PROTEIN GVQW1-RELATED"/>
    <property type="match status" value="1"/>
</dbReference>
<sequence length="108" mass="12147">FFFSFLFFETEFCSVTQAGVQWPDLGSLQSLPPRFKRFSCLGLPSSWDYRHVPPCLANFFVFLLEKVFHHVGQAGLEFLTSSDLPALVSQSVGIRGVSHCARPIFSLT</sequence>
<organism evidence="2 3">
    <name type="scientific">Macaca mulatta</name>
    <name type="common">Rhesus macaque</name>
    <dbReference type="NCBI Taxonomy" id="9544"/>
    <lineage>
        <taxon>Eukaryota</taxon>
        <taxon>Metazoa</taxon>
        <taxon>Chordata</taxon>
        <taxon>Craniata</taxon>
        <taxon>Vertebrata</taxon>
        <taxon>Euteleostomi</taxon>
        <taxon>Mammalia</taxon>
        <taxon>Eutheria</taxon>
        <taxon>Euarchontoglires</taxon>
        <taxon>Primates</taxon>
        <taxon>Haplorrhini</taxon>
        <taxon>Catarrhini</taxon>
        <taxon>Cercopithecidae</taxon>
        <taxon>Cercopithecinae</taxon>
        <taxon>Macaca</taxon>
    </lineage>
</organism>
<dbReference type="AlphaFoldDB" id="A0A5F7ZP58"/>
<feature type="chain" id="PRO_5023912973" description="Secreted protein" evidence="1">
    <location>
        <begin position="19"/>
        <end position="108"/>
    </location>
</feature>
<keyword evidence="3" id="KW-1185">Reference proteome</keyword>
<reference evidence="3" key="1">
    <citation type="journal article" date="2007" name="Science">
        <title>Evolutionary and biomedical insights from the rhesus macaque genome.</title>
        <authorList>
            <person name="Gibbs R.A."/>
            <person name="Rogers J."/>
            <person name="Katze M.G."/>
            <person name="Bumgarner R."/>
            <person name="Weinstock G.M."/>
            <person name="Mardis E.R."/>
            <person name="Remington K.A."/>
            <person name="Strausberg R.L."/>
            <person name="Venter J.C."/>
            <person name="Wilson R.K."/>
            <person name="Batzer M.A."/>
            <person name="Bustamante C.D."/>
            <person name="Eichler E.E."/>
            <person name="Hahn M.W."/>
            <person name="Hardison R.C."/>
            <person name="Makova K.D."/>
            <person name="Miller W."/>
            <person name="Milosavljevic A."/>
            <person name="Palermo R.E."/>
            <person name="Siepel A."/>
            <person name="Sikela J.M."/>
            <person name="Attaway T."/>
            <person name="Bell S."/>
            <person name="Bernard K.E."/>
            <person name="Buhay C.J."/>
            <person name="Chandrabose M.N."/>
            <person name="Dao M."/>
            <person name="Davis C."/>
            <person name="Delehaunty K.D."/>
            <person name="Ding Y."/>
            <person name="Dinh H.H."/>
            <person name="Dugan-Rocha S."/>
            <person name="Fulton L.A."/>
            <person name="Gabisi R.A."/>
            <person name="Garner T.T."/>
            <person name="Godfrey J."/>
            <person name="Hawes A.C."/>
            <person name="Hernandez J."/>
            <person name="Hines S."/>
            <person name="Holder M."/>
            <person name="Hume J."/>
            <person name="Jhangiani S.N."/>
            <person name="Joshi V."/>
            <person name="Khan Z.M."/>
            <person name="Kirkness E.F."/>
            <person name="Cree A."/>
            <person name="Fowler R.G."/>
            <person name="Lee S."/>
            <person name="Lewis L.R."/>
            <person name="Li Z."/>
            <person name="Liu Y.-S."/>
            <person name="Moore S.M."/>
            <person name="Muzny D."/>
            <person name="Nazareth L.V."/>
            <person name="Ngo D.N."/>
            <person name="Okwuonu G.O."/>
            <person name="Pai G."/>
            <person name="Parker D."/>
            <person name="Paul H.A."/>
            <person name="Pfannkoch C."/>
            <person name="Pohl C.S."/>
            <person name="Rogers Y.-H.C."/>
            <person name="Ruiz S.J."/>
            <person name="Sabo A."/>
            <person name="Santibanez J."/>
            <person name="Schneider B.W."/>
            <person name="Smith S.M."/>
            <person name="Sodergren E."/>
            <person name="Svatek A.F."/>
            <person name="Utterback T.R."/>
            <person name="Vattathil S."/>
            <person name="Warren W."/>
            <person name="White C.S."/>
            <person name="Chinwalla A.T."/>
            <person name="Feng Y."/>
            <person name="Halpern A.L."/>
            <person name="Hillier L.W."/>
            <person name="Huang X."/>
            <person name="Minx P."/>
            <person name="Nelson J.O."/>
            <person name="Pepin K.H."/>
            <person name="Qin X."/>
            <person name="Sutton G.G."/>
            <person name="Venter E."/>
            <person name="Walenz B.P."/>
            <person name="Wallis J.W."/>
            <person name="Worley K.C."/>
            <person name="Yang S.-P."/>
            <person name="Jones S.M."/>
            <person name="Marra M.A."/>
            <person name="Rocchi M."/>
            <person name="Schein J.E."/>
            <person name="Baertsch R."/>
            <person name="Clarke L."/>
            <person name="Csuros M."/>
            <person name="Glasscock J."/>
            <person name="Harris R.A."/>
            <person name="Havlak P."/>
            <person name="Jackson A.R."/>
            <person name="Jiang H."/>
            <person name="Liu Y."/>
            <person name="Messina D.N."/>
            <person name="Shen Y."/>
            <person name="Song H.X.-Z."/>
            <person name="Wylie T."/>
            <person name="Zhang L."/>
            <person name="Birney E."/>
            <person name="Han K."/>
            <person name="Konkel M.K."/>
            <person name="Lee J."/>
            <person name="Smit A.F.A."/>
            <person name="Ullmer B."/>
            <person name="Wang H."/>
            <person name="Xing J."/>
            <person name="Burhans R."/>
            <person name="Cheng Z."/>
            <person name="Karro J.E."/>
            <person name="Ma J."/>
            <person name="Raney B."/>
            <person name="She X."/>
            <person name="Cox M.J."/>
            <person name="Demuth J.P."/>
            <person name="Dumas L.J."/>
            <person name="Han S.-G."/>
            <person name="Hopkins J."/>
            <person name="Karimpour-Fard A."/>
            <person name="Kim Y.H."/>
            <person name="Pollack J.R."/>
            <person name="Vinar T."/>
            <person name="Addo-Quaye C."/>
            <person name="Degenhardt J."/>
            <person name="Denby A."/>
            <person name="Hubisz M.J."/>
            <person name="Indap A."/>
            <person name="Kosiol C."/>
            <person name="Lahn B.T."/>
            <person name="Lawson H.A."/>
            <person name="Marklein A."/>
            <person name="Nielsen R."/>
            <person name="Vallender E.J."/>
            <person name="Clark A.G."/>
            <person name="Ferguson B."/>
            <person name="Hernandez R.D."/>
            <person name="Hirani K."/>
            <person name="Kehrer-Sawatzki H."/>
            <person name="Kolb J."/>
            <person name="Patil S."/>
            <person name="Pu L.-L."/>
            <person name="Ren Y."/>
            <person name="Smith D.G."/>
            <person name="Wheeler D.A."/>
            <person name="Schenck I."/>
            <person name="Ball E.V."/>
            <person name="Chen R."/>
            <person name="Cooper D.N."/>
            <person name="Giardine B."/>
            <person name="Hsu F."/>
            <person name="Kent W.J."/>
            <person name="Lesk A."/>
            <person name="Nelson D.L."/>
            <person name="O'brien W.E."/>
            <person name="Pruefer K."/>
            <person name="Stenson P.D."/>
            <person name="Wallace J.C."/>
            <person name="Ke H."/>
            <person name="Liu X.-M."/>
            <person name="Wang P."/>
            <person name="Xiang A.P."/>
            <person name="Yang F."/>
            <person name="Barber G.P."/>
            <person name="Haussler D."/>
            <person name="Karolchik D."/>
            <person name="Kern A.D."/>
            <person name="Kuhn R.M."/>
            <person name="Smith K.E."/>
            <person name="Zwieg A.S."/>
        </authorList>
    </citation>
    <scope>NUCLEOTIDE SEQUENCE [LARGE SCALE GENOMIC DNA]</scope>
    <source>
        <strain evidence="3">17573</strain>
    </source>
</reference>
<accession>A0A5F7ZP58</accession>
<dbReference type="GeneTree" id="ENSGT00940000161627"/>
<evidence type="ECO:0008006" key="4">
    <source>
        <dbReference type="Google" id="ProtNLM"/>
    </source>
</evidence>
<keyword evidence="1" id="KW-0732">Signal</keyword>
<proteinExistence type="predicted"/>
<dbReference type="PANTHER" id="PTHR46254:SF3">
    <property type="entry name" value="SECRETED PROTEIN"/>
    <property type="match status" value="1"/>
</dbReference>
<dbReference type="Proteomes" id="UP000006718">
    <property type="component" value="Chromosome 2"/>
</dbReference>
<dbReference type="OMA" id="PATNFCI"/>
<name>A0A5F7ZP58_MACMU</name>
<evidence type="ECO:0000313" key="2">
    <source>
        <dbReference type="Ensembl" id="ENSMMUP00000066408.1"/>
    </source>
</evidence>
<evidence type="ECO:0000256" key="1">
    <source>
        <dbReference type="SAM" id="SignalP"/>
    </source>
</evidence>
<reference evidence="2" key="3">
    <citation type="submission" date="2025-08" db="UniProtKB">
        <authorList>
            <consortium name="Ensembl"/>
        </authorList>
    </citation>
    <scope>IDENTIFICATION</scope>
    <source>
        <strain evidence="2">17573</strain>
    </source>
</reference>
<dbReference type="InParanoid" id="A0A5F7ZP58"/>
<dbReference type="Ensembl" id="ENSMMUT00000109271.1">
    <property type="protein sequence ID" value="ENSMMUP00000066408.1"/>
    <property type="gene ID" value="ENSMMUG00000058701.1"/>
</dbReference>
<protein>
    <recommendedName>
        <fullName evidence="4">Secreted protein</fullName>
    </recommendedName>
</protein>
<dbReference type="VEuPathDB" id="HostDB:ENSMMUG00000058701"/>
<dbReference type="PRINTS" id="PR02045">
    <property type="entry name" value="F138DOMAIN"/>
</dbReference>
<reference evidence="2" key="2">
    <citation type="submission" date="2019-01" db="EMBL/GenBank/DDBJ databases">
        <authorList>
            <person name="Graves T."/>
            <person name="Eichler E.E."/>
            <person name="Wilson R.K."/>
        </authorList>
    </citation>
    <scope>NUCLEOTIDE SEQUENCE [LARGE SCALE GENOMIC DNA]</scope>
    <source>
        <strain evidence="2">17573</strain>
    </source>
</reference>